<dbReference type="PANTHER" id="PTHR45662:SF2">
    <property type="entry name" value="PHOSPHATIDYLINOSITOL-3-PHOSPHATASE SAC1"/>
    <property type="match status" value="1"/>
</dbReference>
<dbReference type="InterPro" id="IPR002013">
    <property type="entry name" value="SAC_dom"/>
</dbReference>
<reference evidence="3 4" key="1">
    <citation type="journal article" date="2014" name="PLoS Genet.">
        <title>The Genome of Spironucleus salmonicida Highlights a Fish Pathogen Adapted to Fluctuating Environments.</title>
        <authorList>
            <person name="Xu F."/>
            <person name="Jerlstrom-Hultqvist J."/>
            <person name="Einarsson E."/>
            <person name="Astvaldsson A."/>
            <person name="Svard S.G."/>
            <person name="Andersson J.O."/>
        </authorList>
    </citation>
    <scope>NUCLEOTIDE SEQUENCE</scope>
    <source>
        <strain evidence="4">ATCC 50377</strain>
    </source>
</reference>
<dbReference type="PROSITE" id="PS50275">
    <property type="entry name" value="SAC"/>
    <property type="match status" value="1"/>
</dbReference>
<feature type="domain" description="SAC" evidence="2">
    <location>
        <begin position="253"/>
        <end position="273"/>
    </location>
</feature>
<dbReference type="GO" id="GO:0005783">
    <property type="term" value="C:endoplasmic reticulum"/>
    <property type="evidence" value="ECO:0007669"/>
    <property type="project" value="TreeGrafter"/>
</dbReference>
<dbReference type="OrthoDB" id="405996at2759"/>
<protein>
    <recommendedName>
        <fullName evidence="2">SAC domain-containing protein</fullName>
    </recommendedName>
</protein>
<name>V6M4K0_9EUKA</name>
<reference evidence="4" key="2">
    <citation type="submission" date="2020-12" db="EMBL/GenBank/DDBJ databases">
        <title>New Spironucleus salmonicida genome in near-complete chromosomes.</title>
        <authorList>
            <person name="Xu F."/>
            <person name="Kurt Z."/>
            <person name="Jimenez-Gonzalez A."/>
            <person name="Astvaldsson A."/>
            <person name="Andersson J.O."/>
            <person name="Svard S.G."/>
        </authorList>
    </citation>
    <scope>NUCLEOTIDE SEQUENCE</scope>
    <source>
        <strain evidence="4">ATCC 50377</strain>
    </source>
</reference>
<keyword evidence="1" id="KW-0472">Membrane</keyword>
<accession>V6M4K0</accession>
<keyword evidence="5" id="KW-1185">Reference proteome</keyword>
<dbReference type="VEuPathDB" id="GiardiaDB:SS50377_25763"/>
<evidence type="ECO:0000259" key="2">
    <source>
        <dbReference type="PROSITE" id="PS50275"/>
    </source>
</evidence>
<dbReference type="PANTHER" id="PTHR45662">
    <property type="entry name" value="PHOSPHATIDYLINOSITIDE PHOSPHATASE SAC1"/>
    <property type="match status" value="1"/>
</dbReference>
<dbReference type="GO" id="GO:0043812">
    <property type="term" value="F:phosphatidylinositol-4-phosphate phosphatase activity"/>
    <property type="evidence" value="ECO:0007669"/>
    <property type="project" value="TreeGrafter"/>
</dbReference>
<dbReference type="GO" id="GO:0046856">
    <property type="term" value="P:phosphatidylinositol dephosphorylation"/>
    <property type="evidence" value="ECO:0007669"/>
    <property type="project" value="TreeGrafter"/>
</dbReference>
<keyword evidence="1" id="KW-0812">Transmembrane</keyword>
<feature type="transmembrane region" description="Helical" evidence="1">
    <location>
        <begin position="368"/>
        <end position="394"/>
    </location>
</feature>
<evidence type="ECO:0000256" key="1">
    <source>
        <dbReference type="SAM" id="Phobius"/>
    </source>
</evidence>
<sequence length="395" mass="45434">MSILLSERLQLFSQQDKFYSYKSKISEIENPLKRDSFSKFTVFGQITYKNISHLLISKQDPQQVPVRIKSYKIIPKPPFLLSIAVKSIKHLLYFHPNPPRQFFATRTAFVQFPCTLMHRSPTADAFFVSALYTRFFRGLVDGHPVNTIQVHINTQNGVFELHRGSIPLLFEQRPGLKFTPKIEIGGSDFGFRLDQKIRPISLLSGRGGQLALSEAFSGMYPNTIKIDLHRATQLELAGFCADYVKGVLRVDVQREIPRINCLDCIDRTGVLQSEFYSTLGGDRLDSFRMNYVFSRLYVGTCQQKLIQNLTGRKMCIDKFFDGYLALVRYFKNRFISGVVQGLYDILNEKHHVNIMKQLKIAVCFISSWLIIIYTLPINFLGVKLVLLFMLLTIIF</sequence>
<dbReference type="EMBL" id="AUWU02000006">
    <property type="protein sequence ID" value="KAH0571574.1"/>
    <property type="molecule type" value="Genomic_DNA"/>
</dbReference>
<evidence type="ECO:0000313" key="3">
    <source>
        <dbReference type="EMBL" id="EST48259.1"/>
    </source>
</evidence>
<proteinExistence type="predicted"/>
<keyword evidence="1" id="KW-1133">Transmembrane helix</keyword>
<dbReference type="AlphaFoldDB" id="V6M4K0"/>
<dbReference type="EMBL" id="KI545996">
    <property type="protein sequence ID" value="EST48259.1"/>
    <property type="molecule type" value="Genomic_DNA"/>
</dbReference>
<evidence type="ECO:0000313" key="4">
    <source>
        <dbReference type="EMBL" id="KAH0571574.1"/>
    </source>
</evidence>
<dbReference type="Proteomes" id="UP000018208">
    <property type="component" value="Unassembled WGS sequence"/>
</dbReference>
<organism evidence="3">
    <name type="scientific">Spironucleus salmonicida</name>
    <dbReference type="NCBI Taxonomy" id="348837"/>
    <lineage>
        <taxon>Eukaryota</taxon>
        <taxon>Metamonada</taxon>
        <taxon>Diplomonadida</taxon>
        <taxon>Hexamitidae</taxon>
        <taxon>Hexamitinae</taxon>
        <taxon>Spironucleus</taxon>
    </lineage>
</organism>
<evidence type="ECO:0000313" key="5">
    <source>
        <dbReference type="Proteomes" id="UP000018208"/>
    </source>
</evidence>
<gene>
    <name evidence="3" type="ORF">SS50377_11601</name>
    <name evidence="4" type="ORF">SS50377_25763</name>
</gene>